<keyword evidence="1" id="KW-0689">Ribosomal protein</keyword>
<protein>
    <submittedName>
        <fullName evidence="1">Ribosomal protein S3</fullName>
    </submittedName>
</protein>
<name>Q09F77_TETPR</name>
<keyword evidence="1" id="KW-0496">Mitochondrion</keyword>
<proteinExistence type="predicted"/>
<accession>Q09F77</accession>
<geneLocation type="mitochondrion" evidence="1"/>
<dbReference type="EMBL" id="DQ927304">
    <property type="protein sequence ID" value="ABI51674.1"/>
    <property type="molecule type" value="Genomic_DNA"/>
</dbReference>
<dbReference type="GO" id="GO:0005840">
    <property type="term" value="C:ribosome"/>
    <property type="evidence" value="ECO:0007669"/>
    <property type="project" value="UniProtKB-KW"/>
</dbReference>
<organism evidence="1">
    <name type="scientific">Tetrahymena paravorax</name>
    <dbReference type="NCBI Taxonomy" id="5905"/>
    <lineage>
        <taxon>Eukaryota</taxon>
        <taxon>Sar</taxon>
        <taxon>Alveolata</taxon>
        <taxon>Ciliophora</taxon>
        <taxon>Intramacronucleata</taxon>
        <taxon>Oligohymenophorea</taxon>
        <taxon>Hymenostomatida</taxon>
        <taxon>Tetrahymenina</taxon>
        <taxon>Tetrahymenidae</taxon>
        <taxon>Tetrahymena</taxon>
    </lineage>
</organism>
<keyword evidence="1" id="KW-0687">Ribonucleoprotein</keyword>
<evidence type="ECO:0000313" key="1">
    <source>
        <dbReference type="EMBL" id="ABI51674.1"/>
    </source>
</evidence>
<gene>
    <name evidence="1" type="primary">rps3</name>
</gene>
<dbReference type="GeneID" id="4271473"/>
<sequence length="151" mass="18786">MGLKSLPILNKSGVSMFWENIWDSIKLYKKYNLSFFYLNDLISYFFNENLYYYCIMKIRILGEGYRGIRGYKHISISKLKKTWNMRNFYLGRITFYKTQSWIIVSINYYTVKRFKLYKKYKNSKNFKNLFKSFNLNFLKFKHKIEYYKYKF</sequence>
<dbReference type="RefSeq" id="YP_740765.1">
    <property type="nucleotide sequence ID" value="NC_008338.1"/>
</dbReference>
<reference evidence="1" key="1">
    <citation type="journal article" date="2007" name="PLoS ONE">
        <title>Complete mitochondrial genome sequence of three tetrahymena species reveals mutation hot spots and accelerated nonsynonymous substitutions in Ymf genes.</title>
        <authorList>
            <person name="Moradian M.M."/>
            <person name="Beglaryan D."/>
            <person name="Skozylas J.M."/>
            <person name="Kerikorian V."/>
        </authorList>
    </citation>
    <scope>NUCLEOTIDE SEQUENCE</scope>
    <source>
        <strain evidence="1">RP</strain>
    </source>
</reference>
<dbReference type="AlphaFoldDB" id="Q09F77"/>